<accession>A0A921FLT3</accession>
<sequence length="34" mass="3488">MSKSTAHQVAQSLEANGFLSKHPGGGYPQPTGCT</sequence>
<evidence type="ECO:0000313" key="2">
    <source>
        <dbReference type="EMBL" id="HJF13292.1"/>
    </source>
</evidence>
<comment type="caution">
    <text evidence="2">The sequence shown here is derived from an EMBL/GenBank/DDBJ whole genome shotgun (WGS) entry which is preliminary data.</text>
</comment>
<proteinExistence type="predicted"/>
<protein>
    <submittedName>
        <fullName evidence="2">Uncharacterized protein</fullName>
    </submittedName>
</protein>
<feature type="compositionally biased region" description="Polar residues" evidence="1">
    <location>
        <begin position="1"/>
        <end position="14"/>
    </location>
</feature>
<dbReference type="Proteomes" id="UP000703315">
    <property type="component" value="Unassembled WGS sequence"/>
</dbReference>
<dbReference type="AlphaFoldDB" id="A0A921FLT3"/>
<evidence type="ECO:0000313" key="3">
    <source>
        <dbReference type="Proteomes" id="UP000703315"/>
    </source>
</evidence>
<dbReference type="EMBL" id="DYXC01000009">
    <property type="protein sequence ID" value="HJF13292.1"/>
    <property type="molecule type" value="Genomic_DNA"/>
</dbReference>
<evidence type="ECO:0000256" key="1">
    <source>
        <dbReference type="SAM" id="MobiDB-lite"/>
    </source>
</evidence>
<organism evidence="2 3">
    <name type="scientific">Enteractinococcus helveticum</name>
    <dbReference type="NCBI Taxonomy" id="1837282"/>
    <lineage>
        <taxon>Bacteria</taxon>
        <taxon>Bacillati</taxon>
        <taxon>Actinomycetota</taxon>
        <taxon>Actinomycetes</taxon>
        <taxon>Micrococcales</taxon>
        <taxon>Micrococcaceae</taxon>
    </lineage>
</organism>
<feature type="region of interest" description="Disordered" evidence="1">
    <location>
        <begin position="1"/>
        <end position="34"/>
    </location>
</feature>
<name>A0A921FLT3_9MICC</name>
<reference evidence="2" key="2">
    <citation type="submission" date="2021-09" db="EMBL/GenBank/DDBJ databases">
        <authorList>
            <person name="Gilroy R."/>
        </authorList>
    </citation>
    <scope>NUCLEOTIDE SEQUENCE</scope>
    <source>
        <strain evidence="2">ChiHjej13B12-14962</strain>
    </source>
</reference>
<gene>
    <name evidence="2" type="ORF">K8V32_00615</name>
</gene>
<reference evidence="2" key="1">
    <citation type="journal article" date="2021" name="PeerJ">
        <title>Extensive microbial diversity within the chicken gut microbiome revealed by metagenomics and culture.</title>
        <authorList>
            <person name="Gilroy R."/>
            <person name="Ravi A."/>
            <person name="Getino M."/>
            <person name="Pursley I."/>
            <person name="Horton D.L."/>
            <person name="Alikhan N.F."/>
            <person name="Baker D."/>
            <person name="Gharbi K."/>
            <person name="Hall N."/>
            <person name="Watson M."/>
            <person name="Adriaenssens E.M."/>
            <person name="Foster-Nyarko E."/>
            <person name="Jarju S."/>
            <person name="Secka A."/>
            <person name="Antonio M."/>
            <person name="Oren A."/>
            <person name="Chaudhuri R.R."/>
            <person name="La Ragione R."/>
            <person name="Hildebrand F."/>
            <person name="Pallen M.J."/>
        </authorList>
    </citation>
    <scope>NUCLEOTIDE SEQUENCE</scope>
    <source>
        <strain evidence="2">ChiHjej13B12-14962</strain>
    </source>
</reference>